<feature type="compositionally biased region" description="Low complexity" evidence="3">
    <location>
        <begin position="223"/>
        <end position="245"/>
    </location>
</feature>
<sequence>MTQTSSAQRSFIDLAPGGNCTRYLVADQELGCENDPKVNLRKWLEDDRDIVKRIGDAGGIISDMEIQSHIQNAIPMSYKTYIGQMNDSVKLSSNGNRVLSTQEIVDLLRARYLFLHPELPPGTSTNAESKKPQSPSKSVDPAKDPRNVALEASSSTSPSGKKPVSMKTQCYNCKSYGHFSRDCPSPRDESGGGGSNGKKSKGRKNGNGLNAGNGSNVQNTPQQPFSTPSTFKPSTTTTPSQSSTQLRTNSNSKSTGQAGMVEDIDYVYMAESTQASDDDWSDNEDDEIPVPLSPLFLNGRLPSEEKISSFVDSVDTEEELLTSEELENVECVINGLGNDVDDVKLRLVWQTNRERRNLGTRCRMMVMMIASRRMRVMRRIPKSGLSRRELQLTAKTYTFISADGVIVDAQ</sequence>
<proteinExistence type="predicted"/>
<keyword evidence="2" id="KW-0862">Zinc</keyword>
<feature type="compositionally biased region" description="Basic and acidic residues" evidence="3">
    <location>
        <begin position="181"/>
        <end position="190"/>
    </location>
</feature>
<keyword evidence="6" id="KW-1185">Reference proteome</keyword>
<feature type="region of interest" description="Disordered" evidence="3">
    <location>
        <begin position="119"/>
        <end position="166"/>
    </location>
</feature>
<comment type="caution">
    <text evidence="5">The sequence shown here is derived from an EMBL/GenBank/DDBJ whole genome shotgun (WGS) entry which is preliminary data.</text>
</comment>
<dbReference type="PROSITE" id="PS50158">
    <property type="entry name" value="ZF_CCHC"/>
    <property type="match status" value="1"/>
</dbReference>
<reference evidence="5 6" key="1">
    <citation type="journal article" date="2020" name="ISME J.">
        <title>Uncovering the hidden diversity of litter-decomposition mechanisms in mushroom-forming fungi.</title>
        <authorList>
            <person name="Floudas D."/>
            <person name="Bentzer J."/>
            <person name="Ahren D."/>
            <person name="Johansson T."/>
            <person name="Persson P."/>
            <person name="Tunlid A."/>
        </authorList>
    </citation>
    <scope>NUCLEOTIDE SEQUENCE [LARGE SCALE GENOMIC DNA]</scope>
    <source>
        <strain evidence="5 6">CBS 291.85</strain>
    </source>
</reference>
<dbReference type="GO" id="GO:0008270">
    <property type="term" value="F:zinc ion binding"/>
    <property type="evidence" value="ECO:0007669"/>
    <property type="project" value="UniProtKB-KW"/>
</dbReference>
<dbReference type="InterPro" id="IPR036875">
    <property type="entry name" value="Znf_CCHC_sf"/>
</dbReference>
<evidence type="ECO:0000256" key="3">
    <source>
        <dbReference type="SAM" id="MobiDB-lite"/>
    </source>
</evidence>
<evidence type="ECO:0000256" key="2">
    <source>
        <dbReference type="PROSITE-ProRule" id="PRU00047"/>
    </source>
</evidence>
<dbReference type="SMART" id="SM00343">
    <property type="entry name" value="ZnF_C2HC"/>
    <property type="match status" value="1"/>
</dbReference>
<dbReference type="SUPFAM" id="SSF57756">
    <property type="entry name" value="Retrovirus zinc finger-like domains"/>
    <property type="match status" value="1"/>
</dbReference>
<evidence type="ECO:0000313" key="5">
    <source>
        <dbReference type="EMBL" id="KAF5372105.1"/>
    </source>
</evidence>
<dbReference type="EMBL" id="JAACJM010000006">
    <property type="protein sequence ID" value="KAF5372105.1"/>
    <property type="molecule type" value="Genomic_DNA"/>
</dbReference>
<dbReference type="Pfam" id="PF00098">
    <property type="entry name" value="zf-CCHC"/>
    <property type="match status" value="1"/>
</dbReference>
<keyword evidence="2" id="KW-0863">Zinc-finger</keyword>
<feature type="compositionally biased region" description="Polar residues" evidence="3">
    <location>
        <begin position="122"/>
        <end position="137"/>
    </location>
</feature>
<gene>
    <name evidence="5" type="ORF">D9758_004927</name>
</gene>
<dbReference type="Proteomes" id="UP000559256">
    <property type="component" value="Unassembled WGS sequence"/>
</dbReference>
<feature type="domain" description="CCHC-type" evidence="4">
    <location>
        <begin position="170"/>
        <end position="185"/>
    </location>
</feature>
<evidence type="ECO:0000256" key="1">
    <source>
        <dbReference type="ARBA" id="ARBA00022664"/>
    </source>
</evidence>
<name>A0A8H5GWH5_9AGAR</name>
<feature type="region of interest" description="Disordered" evidence="3">
    <location>
        <begin position="181"/>
        <end position="259"/>
    </location>
</feature>
<dbReference type="AlphaFoldDB" id="A0A8H5GWH5"/>
<dbReference type="GO" id="GO:0003676">
    <property type="term" value="F:nucleic acid binding"/>
    <property type="evidence" value="ECO:0007669"/>
    <property type="project" value="InterPro"/>
</dbReference>
<keyword evidence="1" id="KW-0507">mRNA processing</keyword>
<dbReference type="GO" id="GO:0006397">
    <property type="term" value="P:mRNA processing"/>
    <property type="evidence" value="ECO:0007669"/>
    <property type="project" value="UniProtKB-KW"/>
</dbReference>
<dbReference type="Gene3D" id="4.10.60.10">
    <property type="entry name" value="Zinc finger, CCHC-type"/>
    <property type="match status" value="1"/>
</dbReference>
<dbReference type="OrthoDB" id="8026949at2759"/>
<keyword evidence="2" id="KW-0479">Metal-binding</keyword>
<organism evidence="5 6">
    <name type="scientific">Tetrapyrgos nigripes</name>
    <dbReference type="NCBI Taxonomy" id="182062"/>
    <lineage>
        <taxon>Eukaryota</taxon>
        <taxon>Fungi</taxon>
        <taxon>Dikarya</taxon>
        <taxon>Basidiomycota</taxon>
        <taxon>Agaricomycotina</taxon>
        <taxon>Agaricomycetes</taxon>
        <taxon>Agaricomycetidae</taxon>
        <taxon>Agaricales</taxon>
        <taxon>Marasmiineae</taxon>
        <taxon>Marasmiaceae</taxon>
        <taxon>Tetrapyrgos</taxon>
    </lineage>
</organism>
<evidence type="ECO:0000259" key="4">
    <source>
        <dbReference type="PROSITE" id="PS50158"/>
    </source>
</evidence>
<protein>
    <recommendedName>
        <fullName evidence="4">CCHC-type domain-containing protein</fullName>
    </recommendedName>
</protein>
<feature type="compositionally biased region" description="Polar residues" evidence="3">
    <location>
        <begin position="246"/>
        <end position="257"/>
    </location>
</feature>
<feature type="compositionally biased region" description="Low complexity" evidence="3">
    <location>
        <begin position="206"/>
        <end position="216"/>
    </location>
</feature>
<evidence type="ECO:0000313" key="6">
    <source>
        <dbReference type="Proteomes" id="UP000559256"/>
    </source>
</evidence>
<dbReference type="InterPro" id="IPR001878">
    <property type="entry name" value="Znf_CCHC"/>
</dbReference>
<accession>A0A8H5GWH5</accession>